<evidence type="ECO:0000256" key="2">
    <source>
        <dbReference type="ARBA" id="ARBA00022614"/>
    </source>
</evidence>
<evidence type="ECO:0000256" key="4">
    <source>
        <dbReference type="ARBA" id="ARBA00022741"/>
    </source>
</evidence>
<keyword evidence="6" id="KW-0175">Coiled coil</keyword>
<dbReference type="Pfam" id="PF18052">
    <property type="entry name" value="Rx_N"/>
    <property type="match status" value="1"/>
</dbReference>
<evidence type="ECO:0000259" key="9">
    <source>
        <dbReference type="Pfam" id="PF18052"/>
    </source>
</evidence>
<comment type="similarity">
    <text evidence="1">Belongs to the disease resistance NB-LRR family.</text>
</comment>
<name>A0A5J9UL29_9POAL</name>
<evidence type="ECO:0000256" key="6">
    <source>
        <dbReference type="ARBA" id="ARBA00023054"/>
    </source>
</evidence>
<dbReference type="Pfam" id="PF23598">
    <property type="entry name" value="LRR_14"/>
    <property type="match status" value="1"/>
</dbReference>
<dbReference type="Gramene" id="TVU24125">
    <property type="protein sequence ID" value="TVU24125"/>
    <property type="gene ID" value="EJB05_26523"/>
</dbReference>
<dbReference type="InterPro" id="IPR055414">
    <property type="entry name" value="LRR_R13L4/SHOC2-like"/>
</dbReference>
<evidence type="ECO:0000256" key="7">
    <source>
        <dbReference type="SAM" id="MobiDB-lite"/>
    </source>
</evidence>
<keyword evidence="8" id="KW-0812">Transmembrane</keyword>
<dbReference type="Gene3D" id="3.80.10.10">
    <property type="entry name" value="Ribonuclease Inhibitor"/>
    <property type="match status" value="1"/>
</dbReference>
<feature type="region of interest" description="Disordered" evidence="7">
    <location>
        <begin position="564"/>
        <end position="608"/>
    </location>
</feature>
<accession>A0A5J9UL29</accession>
<keyword evidence="8" id="KW-1133">Transmembrane helix</keyword>
<evidence type="ECO:0000256" key="5">
    <source>
        <dbReference type="ARBA" id="ARBA00022821"/>
    </source>
</evidence>
<organism evidence="11 12">
    <name type="scientific">Eragrostis curvula</name>
    <name type="common">weeping love grass</name>
    <dbReference type="NCBI Taxonomy" id="38414"/>
    <lineage>
        <taxon>Eukaryota</taxon>
        <taxon>Viridiplantae</taxon>
        <taxon>Streptophyta</taxon>
        <taxon>Embryophyta</taxon>
        <taxon>Tracheophyta</taxon>
        <taxon>Spermatophyta</taxon>
        <taxon>Magnoliopsida</taxon>
        <taxon>Liliopsida</taxon>
        <taxon>Poales</taxon>
        <taxon>Poaceae</taxon>
        <taxon>PACMAD clade</taxon>
        <taxon>Chloridoideae</taxon>
        <taxon>Eragrostideae</taxon>
        <taxon>Eragrostidinae</taxon>
        <taxon>Eragrostis</taxon>
    </lineage>
</organism>
<dbReference type="AlphaFoldDB" id="A0A5J9UL29"/>
<dbReference type="EMBL" id="RWGY01000013">
    <property type="protein sequence ID" value="TVU24125.1"/>
    <property type="molecule type" value="Genomic_DNA"/>
</dbReference>
<sequence length="639" mass="72000">MEFATGAFGTLLPKLAQLLEGEYKLQKNVRKNIESLKKELEYTHAALRSVGEVPPEEVKEVVSLWARDARELSYDMEDVVDTFLVHVQGPDPPRRRRSKRFIQKMKRMLAMGKSHQIGEQMEDIMKRAMDVAARRDRYKDDIDNVSHVATLDPRITALFTKANNARTWGTRSMPHVRSAVVFSSAINQIPALQSFKVLRVLDLQGCNLSQGYSLKYLGSLFHLRYLNLRGTRIDQLPKEVENLQFLETLDIQENNISHLQLDIAQFKHLLCLLVDFHKIVSNGIWSLKSLEELSWLHIDDELTDHIEELGLLTELRVLRMILDTDKWNNKMTESLSKLRKIQTLCIYSGGGQRNVGGLDAWVAPGHLRILYTGNSCWFSRLPAWMNNPTHLADLCKLYIAVRELEEKDLNVLGRLPALTYLSLLVDHESLGIRERFVVGAGSFPCLVYCLLTGFIVPVVFQNGAAPRLTRFDFDFHVREVREIAGSDGGFDLGLQNLPSLQRVDVSCRSGGASKEEVEEAKAAVRKAAEIHPNNESWTGRLAAGHVQGHHLGGSAVPLVLPQHEHHGTRDRQDRRHALSSEQTRTRVALQGTEAAGGDPRRADPEDAADGVVSFKAHADPSCGTVAQWWVRWCSVARFA</sequence>
<evidence type="ECO:0000256" key="1">
    <source>
        <dbReference type="ARBA" id="ARBA00008894"/>
    </source>
</evidence>
<comment type="caution">
    <text evidence="11">The sequence shown here is derived from an EMBL/GenBank/DDBJ whole genome shotgun (WGS) entry which is preliminary data.</text>
</comment>
<feature type="domain" description="Disease resistance R13L4/SHOC-2-like LRR" evidence="10">
    <location>
        <begin position="175"/>
        <end position="534"/>
    </location>
</feature>
<dbReference type="InterPro" id="IPR041118">
    <property type="entry name" value="Rx_N"/>
</dbReference>
<evidence type="ECO:0000313" key="12">
    <source>
        <dbReference type="Proteomes" id="UP000324897"/>
    </source>
</evidence>
<dbReference type="PANTHER" id="PTHR19338">
    <property type="entry name" value="TRANSLOCASE OF INNER MITOCHONDRIAL MEMBRANE 13 HOMOLOG"/>
    <property type="match status" value="1"/>
</dbReference>
<dbReference type="OrthoDB" id="689810at2759"/>
<evidence type="ECO:0000259" key="10">
    <source>
        <dbReference type="Pfam" id="PF23598"/>
    </source>
</evidence>
<feature type="domain" description="Disease resistance N-terminal" evidence="9">
    <location>
        <begin position="9"/>
        <end position="95"/>
    </location>
</feature>
<dbReference type="Gene3D" id="1.20.5.4130">
    <property type="match status" value="1"/>
</dbReference>
<dbReference type="PANTHER" id="PTHR19338:SF75">
    <property type="entry name" value="OS08G0170100 PROTEIN"/>
    <property type="match status" value="1"/>
</dbReference>
<feature type="compositionally biased region" description="Basic and acidic residues" evidence="7">
    <location>
        <begin position="564"/>
        <end position="578"/>
    </location>
</feature>
<keyword evidence="3" id="KW-0677">Repeat</keyword>
<feature type="transmembrane region" description="Helical" evidence="8">
    <location>
        <begin position="436"/>
        <end position="460"/>
    </location>
</feature>
<dbReference type="InterPro" id="IPR032675">
    <property type="entry name" value="LRR_dom_sf"/>
</dbReference>
<gene>
    <name evidence="11" type="ORF">EJB05_26523</name>
</gene>
<dbReference type="Proteomes" id="UP000324897">
    <property type="component" value="Chromosome 2"/>
</dbReference>
<evidence type="ECO:0000256" key="3">
    <source>
        <dbReference type="ARBA" id="ARBA00022737"/>
    </source>
</evidence>
<protein>
    <submittedName>
        <fullName evidence="11">Uncharacterized protein</fullName>
    </submittedName>
</protein>
<dbReference type="GO" id="GO:0000166">
    <property type="term" value="F:nucleotide binding"/>
    <property type="evidence" value="ECO:0007669"/>
    <property type="project" value="UniProtKB-KW"/>
</dbReference>
<proteinExistence type="inferred from homology"/>
<dbReference type="GO" id="GO:0006952">
    <property type="term" value="P:defense response"/>
    <property type="evidence" value="ECO:0007669"/>
    <property type="project" value="UniProtKB-KW"/>
</dbReference>
<keyword evidence="8" id="KW-0472">Membrane</keyword>
<dbReference type="InterPro" id="IPR038005">
    <property type="entry name" value="RX-like_CC"/>
</dbReference>
<evidence type="ECO:0000256" key="8">
    <source>
        <dbReference type="SAM" id="Phobius"/>
    </source>
</evidence>
<dbReference type="CDD" id="cd14798">
    <property type="entry name" value="RX-CC_like"/>
    <property type="match status" value="1"/>
</dbReference>
<evidence type="ECO:0000313" key="11">
    <source>
        <dbReference type="EMBL" id="TVU24125.1"/>
    </source>
</evidence>
<dbReference type="SUPFAM" id="SSF52058">
    <property type="entry name" value="L domain-like"/>
    <property type="match status" value="1"/>
</dbReference>
<keyword evidence="4" id="KW-0547">Nucleotide-binding</keyword>
<keyword evidence="12" id="KW-1185">Reference proteome</keyword>
<keyword evidence="2" id="KW-0433">Leucine-rich repeat</keyword>
<reference evidence="11 12" key="1">
    <citation type="journal article" date="2019" name="Sci. Rep.">
        <title>A high-quality genome of Eragrostis curvula grass provides insights into Poaceae evolution and supports new strategies to enhance forage quality.</title>
        <authorList>
            <person name="Carballo J."/>
            <person name="Santos B.A.C.M."/>
            <person name="Zappacosta D."/>
            <person name="Garbus I."/>
            <person name="Selva J.P."/>
            <person name="Gallo C.A."/>
            <person name="Diaz A."/>
            <person name="Albertini E."/>
            <person name="Caccamo M."/>
            <person name="Echenique V."/>
        </authorList>
    </citation>
    <scope>NUCLEOTIDE SEQUENCE [LARGE SCALE GENOMIC DNA]</scope>
    <source>
        <strain evidence="12">cv. Victoria</strain>
        <tissue evidence="11">Leaf</tissue>
    </source>
</reference>
<keyword evidence="5" id="KW-0611">Plant defense</keyword>